<sequence>MKLLASALLACATLAPSLAGAQAFPSKPVTLVVPFAPGGGADVVARVLAQAMQLGQPILVDNKPGAGGTIAASLVAKAPADGHTLLFATAGHAGTKALYPHLTFDPVADFAPVIGIAAAPVVIAVNASSPYKTLQDFVQAARAKPGKLNCAGGGGGATVTNLAFELLKSELKLDITAVPYKGSAPAITALLGGEIDCDSDALAALLPQIQGGKLRALAVTTKRRSSQLPDVPTVAETVLPGMDASAWYGILAPKGTPQPVVDRLQKEFAAAAQQPQVAERVKAVGAEPLHMNAHEFGAFVAAEARRWGGLIQKLGLKAE</sequence>
<dbReference type="Gene3D" id="3.40.190.10">
    <property type="entry name" value="Periplasmic binding protein-like II"/>
    <property type="match status" value="1"/>
</dbReference>
<dbReference type="Pfam" id="PF03401">
    <property type="entry name" value="TctC"/>
    <property type="match status" value="1"/>
</dbReference>
<dbReference type="PIRSF" id="PIRSF017082">
    <property type="entry name" value="YflP"/>
    <property type="match status" value="1"/>
</dbReference>
<dbReference type="PANTHER" id="PTHR42928:SF5">
    <property type="entry name" value="BLR1237 PROTEIN"/>
    <property type="match status" value="1"/>
</dbReference>
<reference evidence="3 4" key="1">
    <citation type="submission" date="2020-04" db="EMBL/GenBank/DDBJ databases">
        <title>Ramlibacter sp. G-1-2-2 isolated from soil.</title>
        <authorList>
            <person name="Dahal R.H."/>
        </authorList>
    </citation>
    <scope>NUCLEOTIDE SEQUENCE [LARGE SCALE GENOMIC DNA]</scope>
    <source>
        <strain evidence="3 4">G-1-2-2</strain>
    </source>
</reference>
<evidence type="ECO:0000313" key="3">
    <source>
        <dbReference type="EMBL" id="NML44273.1"/>
    </source>
</evidence>
<dbReference type="SUPFAM" id="SSF53850">
    <property type="entry name" value="Periplasmic binding protein-like II"/>
    <property type="match status" value="1"/>
</dbReference>
<accession>A0A848H6T8</accession>
<dbReference type="AlphaFoldDB" id="A0A848H6T8"/>
<gene>
    <name evidence="3" type="ORF">HHL11_10965</name>
</gene>
<name>A0A848H6T8_9BURK</name>
<dbReference type="InterPro" id="IPR005064">
    <property type="entry name" value="BUG"/>
</dbReference>
<dbReference type="PANTHER" id="PTHR42928">
    <property type="entry name" value="TRICARBOXYLATE-BINDING PROTEIN"/>
    <property type="match status" value="1"/>
</dbReference>
<keyword evidence="4" id="KW-1185">Reference proteome</keyword>
<feature type="signal peptide" evidence="2">
    <location>
        <begin position="1"/>
        <end position="21"/>
    </location>
</feature>
<comment type="caution">
    <text evidence="3">The sequence shown here is derived from an EMBL/GenBank/DDBJ whole genome shotgun (WGS) entry which is preliminary data.</text>
</comment>
<evidence type="ECO:0000256" key="2">
    <source>
        <dbReference type="SAM" id="SignalP"/>
    </source>
</evidence>
<keyword evidence="2" id="KW-0732">Signal</keyword>
<proteinExistence type="inferred from homology"/>
<dbReference type="InterPro" id="IPR042100">
    <property type="entry name" value="Bug_dom1"/>
</dbReference>
<dbReference type="CDD" id="cd13578">
    <property type="entry name" value="PBP2_Bug27"/>
    <property type="match status" value="1"/>
</dbReference>
<feature type="chain" id="PRO_5032483959" evidence="2">
    <location>
        <begin position="22"/>
        <end position="319"/>
    </location>
</feature>
<comment type="similarity">
    <text evidence="1">Belongs to the UPF0065 (bug) family.</text>
</comment>
<dbReference type="RefSeq" id="WP_169418417.1">
    <property type="nucleotide sequence ID" value="NZ_JABBFX010000001.1"/>
</dbReference>
<evidence type="ECO:0000256" key="1">
    <source>
        <dbReference type="ARBA" id="ARBA00006987"/>
    </source>
</evidence>
<evidence type="ECO:0000313" key="4">
    <source>
        <dbReference type="Proteomes" id="UP000541185"/>
    </source>
</evidence>
<dbReference type="EMBL" id="JABBFX010000001">
    <property type="protein sequence ID" value="NML44273.1"/>
    <property type="molecule type" value="Genomic_DNA"/>
</dbReference>
<protein>
    <submittedName>
        <fullName evidence="3">Tripartite tricarboxylate transporter substrate binding protein</fullName>
    </submittedName>
</protein>
<organism evidence="3 4">
    <name type="scientific">Ramlibacter agri</name>
    <dbReference type="NCBI Taxonomy" id="2728837"/>
    <lineage>
        <taxon>Bacteria</taxon>
        <taxon>Pseudomonadati</taxon>
        <taxon>Pseudomonadota</taxon>
        <taxon>Betaproteobacteria</taxon>
        <taxon>Burkholderiales</taxon>
        <taxon>Comamonadaceae</taxon>
        <taxon>Ramlibacter</taxon>
    </lineage>
</organism>
<dbReference type="Gene3D" id="3.40.190.150">
    <property type="entry name" value="Bordetella uptake gene, domain 1"/>
    <property type="match status" value="1"/>
</dbReference>
<dbReference type="Proteomes" id="UP000541185">
    <property type="component" value="Unassembled WGS sequence"/>
</dbReference>